<dbReference type="AlphaFoldDB" id="A0A8W7PTA7"/>
<reference evidence="1" key="1">
    <citation type="submission" date="2022-08" db="UniProtKB">
        <authorList>
            <consortium name="EnsemblMetazoa"/>
        </authorList>
    </citation>
    <scope>IDENTIFICATION</scope>
</reference>
<name>A0A8W7PTA7_ANOCL</name>
<evidence type="ECO:0000313" key="1">
    <source>
        <dbReference type="EnsemblMetazoa" id="ACOM037451-PA.1"/>
    </source>
</evidence>
<accession>A0A8W7PTA7</accession>
<sequence length="149" mass="16124">MYIAQGVSLDRSVSLRERDAAIGLPEALAAEAGAGLRHSKNGNTRVGFCCDATVSEAQPATLYSPSSEFLPVAAEQRWLTLQQLRNSGSQFASFQSVNFILYGISSAAGRRRRRPTDDPRTTAAKDSIIHCTLAVMVVAVMVPRLSNRK</sequence>
<dbReference type="Proteomes" id="UP000075882">
    <property type="component" value="Unassembled WGS sequence"/>
</dbReference>
<protein>
    <submittedName>
        <fullName evidence="1">Uncharacterized protein</fullName>
    </submittedName>
</protein>
<organism evidence="1">
    <name type="scientific">Anopheles coluzzii</name>
    <name type="common">African malaria mosquito</name>
    <dbReference type="NCBI Taxonomy" id="1518534"/>
    <lineage>
        <taxon>Eukaryota</taxon>
        <taxon>Metazoa</taxon>
        <taxon>Ecdysozoa</taxon>
        <taxon>Arthropoda</taxon>
        <taxon>Hexapoda</taxon>
        <taxon>Insecta</taxon>
        <taxon>Pterygota</taxon>
        <taxon>Neoptera</taxon>
        <taxon>Endopterygota</taxon>
        <taxon>Diptera</taxon>
        <taxon>Nematocera</taxon>
        <taxon>Culicoidea</taxon>
        <taxon>Culicidae</taxon>
        <taxon>Anophelinae</taxon>
        <taxon>Anopheles</taxon>
    </lineage>
</organism>
<proteinExistence type="predicted"/>
<dbReference type="EnsemblMetazoa" id="ACOM037451-RA">
    <property type="protein sequence ID" value="ACOM037451-PA.1"/>
    <property type="gene ID" value="ACOM037451"/>
</dbReference>